<organism evidence="14 15">
    <name type="scientific">Cinnamomum micranthum f. kanehirae</name>
    <dbReference type="NCBI Taxonomy" id="337451"/>
    <lineage>
        <taxon>Eukaryota</taxon>
        <taxon>Viridiplantae</taxon>
        <taxon>Streptophyta</taxon>
        <taxon>Embryophyta</taxon>
        <taxon>Tracheophyta</taxon>
        <taxon>Spermatophyta</taxon>
        <taxon>Magnoliopsida</taxon>
        <taxon>Magnoliidae</taxon>
        <taxon>Laurales</taxon>
        <taxon>Lauraceae</taxon>
        <taxon>Cinnamomum</taxon>
    </lineage>
</organism>
<keyword evidence="4 8" id="KW-0371">Homeobox</keyword>
<dbReference type="PROSITE" id="PS00027">
    <property type="entry name" value="HOMEOBOX_1"/>
    <property type="match status" value="1"/>
</dbReference>
<evidence type="ECO:0000256" key="6">
    <source>
        <dbReference type="ARBA" id="ARBA00023242"/>
    </source>
</evidence>
<comment type="function">
    <text evidence="10">Transcription factor.</text>
</comment>
<dbReference type="PANTHER" id="PTHR24326:SF527">
    <property type="entry name" value="HOMEOBOX-LEUCINE ZIPPER PROTEIN ATHB-40"/>
    <property type="match status" value="1"/>
</dbReference>
<dbReference type="PANTHER" id="PTHR24326">
    <property type="entry name" value="HOMEOBOX-LEUCINE ZIPPER PROTEIN"/>
    <property type="match status" value="1"/>
</dbReference>
<keyword evidence="2 10" id="KW-0805">Transcription regulation</keyword>
<feature type="region of interest" description="Disordered" evidence="12">
    <location>
        <begin position="29"/>
        <end position="50"/>
    </location>
</feature>
<dbReference type="GO" id="GO:0009725">
    <property type="term" value="P:response to hormone"/>
    <property type="evidence" value="ECO:0007669"/>
    <property type="project" value="UniProtKB-ARBA"/>
</dbReference>
<dbReference type="GO" id="GO:0045893">
    <property type="term" value="P:positive regulation of DNA-templated transcription"/>
    <property type="evidence" value="ECO:0007669"/>
    <property type="project" value="TreeGrafter"/>
</dbReference>
<evidence type="ECO:0000256" key="4">
    <source>
        <dbReference type="ARBA" id="ARBA00023155"/>
    </source>
</evidence>
<keyword evidence="11" id="KW-0175">Coiled coil</keyword>
<dbReference type="GO" id="GO:0005634">
    <property type="term" value="C:nucleus"/>
    <property type="evidence" value="ECO:0007669"/>
    <property type="project" value="UniProtKB-SubCell"/>
</dbReference>
<evidence type="ECO:0000256" key="2">
    <source>
        <dbReference type="ARBA" id="ARBA00023015"/>
    </source>
</evidence>
<proteinExistence type="inferred from homology"/>
<dbReference type="InterPro" id="IPR000047">
    <property type="entry name" value="HTH_motif"/>
</dbReference>
<evidence type="ECO:0000313" key="15">
    <source>
        <dbReference type="Proteomes" id="UP000283530"/>
    </source>
</evidence>
<dbReference type="PRINTS" id="PR00031">
    <property type="entry name" value="HTHREPRESSR"/>
</dbReference>
<dbReference type="InterPro" id="IPR001356">
    <property type="entry name" value="HD"/>
</dbReference>
<feature type="coiled-coil region" evidence="11">
    <location>
        <begin position="98"/>
        <end position="153"/>
    </location>
</feature>
<dbReference type="GO" id="GO:0000981">
    <property type="term" value="F:DNA-binding transcription factor activity, RNA polymerase II-specific"/>
    <property type="evidence" value="ECO:0007669"/>
    <property type="project" value="UniProtKB-UniRule"/>
</dbReference>
<dbReference type="Gene3D" id="1.10.10.60">
    <property type="entry name" value="Homeodomain-like"/>
    <property type="match status" value="1"/>
</dbReference>
<dbReference type="FunFam" id="1.10.10.60:FF:000241">
    <property type="entry name" value="homeobox-leucine zipper protein ATHB-40"/>
    <property type="match status" value="1"/>
</dbReference>
<keyword evidence="15" id="KW-1185">Reference proteome</keyword>
<gene>
    <name evidence="14" type="ORF">CKAN_00259100</name>
</gene>
<sequence length="213" mass="24605">MALNLQVEDNQALLISQYYSDLYNQLPQGETRGRRRRKKARGGESGGVAWKKRRLSDEQVKFLEMNFGNEHKLESARKDRLAMELGLDSRQVAVWFQNRRARWKSKQLEEEYVRLKNMHEATVVDKCKLEAEVLKLRDQLSEAQEKVRTLSEQSDGAWEGERSCCSPSSSVSMDAHPTFFGDFGVENSPQDFFIIPENCHNISGMEWLDLFGP</sequence>
<evidence type="ECO:0000256" key="12">
    <source>
        <dbReference type="SAM" id="MobiDB-lite"/>
    </source>
</evidence>
<evidence type="ECO:0000256" key="9">
    <source>
        <dbReference type="RuleBase" id="RU000682"/>
    </source>
</evidence>
<comment type="caution">
    <text evidence="14">The sequence shown here is derived from an EMBL/GenBank/DDBJ whole genome shotgun (WGS) entry which is preliminary data.</text>
</comment>
<feature type="DNA-binding region" description="Homeobox" evidence="8">
    <location>
        <begin position="53"/>
        <end position="107"/>
    </location>
</feature>
<dbReference type="SUPFAM" id="SSF46689">
    <property type="entry name" value="Homeodomain-like"/>
    <property type="match status" value="1"/>
</dbReference>
<evidence type="ECO:0000313" key="14">
    <source>
        <dbReference type="EMBL" id="RWR74266.1"/>
    </source>
</evidence>
<comment type="similarity">
    <text evidence="7 10">Belongs to the HD-ZIP homeobox family. Class I subfamily.</text>
</comment>
<comment type="subcellular location">
    <subcellularLocation>
        <location evidence="1 8 9">Nucleus</location>
    </subcellularLocation>
</comment>
<evidence type="ECO:0000256" key="3">
    <source>
        <dbReference type="ARBA" id="ARBA00023125"/>
    </source>
</evidence>
<evidence type="ECO:0000256" key="5">
    <source>
        <dbReference type="ARBA" id="ARBA00023163"/>
    </source>
</evidence>
<dbReference type="EMBL" id="QPKB01000001">
    <property type="protein sequence ID" value="RWR74266.1"/>
    <property type="molecule type" value="Genomic_DNA"/>
</dbReference>
<dbReference type="InterPro" id="IPR045224">
    <property type="entry name" value="HDZip_class_I_plant"/>
</dbReference>
<dbReference type="AlphaFoldDB" id="A0A3S3LZG8"/>
<evidence type="ECO:0000259" key="13">
    <source>
        <dbReference type="PROSITE" id="PS50071"/>
    </source>
</evidence>
<protein>
    <recommendedName>
        <fullName evidence="10">Homeobox-leucine zipper protein</fullName>
    </recommendedName>
    <alternativeName>
        <fullName evidence="10">HD-ZIP protein</fullName>
    </alternativeName>
    <alternativeName>
        <fullName evidence="10">Homeodomain transcription factor</fullName>
    </alternativeName>
</protein>
<dbReference type="CDD" id="cd00086">
    <property type="entry name" value="homeodomain"/>
    <property type="match status" value="1"/>
</dbReference>
<keyword evidence="6 8" id="KW-0539">Nucleus</keyword>
<dbReference type="Proteomes" id="UP000283530">
    <property type="component" value="Unassembled WGS sequence"/>
</dbReference>
<evidence type="ECO:0000256" key="11">
    <source>
        <dbReference type="SAM" id="Coils"/>
    </source>
</evidence>
<keyword evidence="3 8" id="KW-0238">DNA-binding</keyword>
<dbReference type="OrthoDB" id="6159439at2759"/>
<evidence type="ECO:0000256" key="7">
    <source>
        <dbReference type="ARBA" id="ARBA00025748"/>
    </source>
</evidence>
<feature type="domain" description="Homeobox" evidence="13">
    <location>
        <begin position="51"/>
        <end position="106"/>
    </location>
</feature>
<dbReference type="PROSITE" id="PS50071">
    <property type="entry name" value="HOMEOBOX_2"/>
    <property type="match status" value="1"/>
</dbReference>
<accession>A0A3S3LZG8</accession>
<dbReference type="InterPro" id="IPR017970">
    <property type="entry name" value="Homeobox_CS"/>
</dbReference>
<evidence type="ECO:0000256" key="8">
    <source>
        <dbReference type="PROSITE-ProRule" id="PRU00108"/>
    </source>
</evidence>
<dbReference type="InterPro" id="IPR009057">
    <property type="entry name" value="Homeodomain-like_sf"/>
</dbReference>
<dbReference type="SMART" id="SM00389">
    <property type="entry name" value="HOX"/>
    <property type="match status" value="1"/>
</dbReference>
<dbReference type="Pfam" id="PF00046">
    <property type="entry name" value="Homeodomain"/>
    <property type="match status" value="1"/>
</dbReference>
<evidence type="ECO:0000256" key="10">
    <source>
        <dbReference type="RuleBase" id="RU369038"/>
    </source>
</evidence>
<reference evidence="14 15" key="1">
    <citation type="journal article" date="2019" name="Nat. Plants">
        <title>Stout camphor tree genome fills gaps in understanding of flowering plant genome evolution.</title>
        <authorList>
            <person name="Chaw S.M."/>
            <person name="Liu Y.C."/>
            <person name="Wu Y.W."/>
            <person name="Wang H.Y."/>
            <person name="Lin C.I."/>
            <person name="Wu C.S."/>
            <person name="Ke H.M."/>
            <person name="Chang L.Y."/>
            <person name="Hsu C.Y."/>
            <person name="Yang H.T."/>
            <person name="Sudianto E."/>
            <person name="Hsu M.H."/>
            <person name="Wu K.P."/>
            <person name="Wang L.N."/>
            <person name="Leebens-Mack J.H."/>
            <person name="Tsai I.J."/>
        </authorList>
    </citation>
    <scope>NUCLEOTIDE SEQUENCE [LARGE SCALE GENOMIC DNA]</scope>
    <source>
        <strain evidence="15">cv. Chaw 1501</strain>
        <tissue evidence="14">Young leaves</tissue>
    </source>
</reference>
<keyword evidence="5 10" id="KW-0804">Transcription</keyword>
<name>A0A3S3LZG8_9MAGN</name>
<evidence type="ECO:0000256" key="1">
    <source>
        <dbReference type="ARBA" id="ARBA00004123"/>
    </source>
</evidence>
<dbReference type="GO" id="GO:0043565">
    <property type="term" value="F:sequence-specific DNA binding"/>
    <property type="evidence" value="ECO:0007669"/>
    <property type="project" value="TreeGrafter"/>
</dbReference>